<dbReference type="AlphaFoldDB" id="A0A9P6QDR2"/>
<sequence>MQGAQDRWGIGSINFAPIVFPDGRPEIAKIASTLAKERISRGHTGTGSVKISKDMRNALRDQHAKEVFDLRTLSTSISSSSSSSSPNPHLHKLPRDGSEPEIPLWKKHKEAIKKKLLGKTWNPKRKITRQAMEEVRYLRKQFPEEWTTGKLALHYNVTGEDIAKILRTNFQPPSERAAEQDRIREQARKQNIKANLERQKAERDAEYRRRKAERQAAYEAELERSKLQKRREKYGDMTPIEFEKLKAAKHAAWLERKAAKDKKSKATKIQYQQAGQQGESEGEKGRIGVTDTRIKLGAPKRSIPTV</sequence>
<evidence type="ECO:0000313" key="7">
    <source>
        <dbReference type="Proteomes" id="UP000726737"/>
    </source>
</evidence>
<evidence type="ECO:0000313" key="6">
    <source>
        <dbReference type="EMBL" id="KAG0263698.1"/>
    </source>
</evidence>
<name>A0A9P6QDR2_9FUNG</name>
<feature type="coiled-coil region" evidence="4">
    <location>
        <begin position="182"/>
        <end position="209"/>
    </location>
</feature>
<feature type="region of interest" description="Disordered" evidence="5">
    <location>
        <begin position="76"/>
        <end position="102"/>
    </location>
</feature>
<evidence type="ECO:0000256" key="4">
    <source>
        <dbReference type="SAM" id="Coils"/>
    </source>
</evidence>
<dbReference type="OrthoDB" id="5578174at2759"/>
<comment type="function">
    <text evidence="1">Required for respiratory activity and maintenance and expression of the mitochondrial genome.</text>
</comment>
<comment type="caution">
    <text evidence="6">The sequence shown here is derived from an EMBL/GenBank/DDBJ whole genome shotgun (WGS) entry which is preliminary data.</text>
</comment>
<feature type="compositionally biased region" description="Low complexity" evidence="5">
    <location>
        <begin position="76"/>
        <end position="85"/>
    </location>
</feature>
<proteinExistence type="inferred from homology"/>
<dbReference type="GO" id="GO:0005634">
    <property type="term" value="C:nucleus"/>
    <property type="evidence" value="ECO:0007669"/>
    <property type="project" value="TreeGrafter"/>
</dbReference>
<feature type="region of interest" description="Disordered" evidence="5">
    <location>
        <begin position="257"/>
        <end position="306"/>
    </location>
</feature>
<accession>A0A9P6QDR2</accession>
<evidence type="ECO:0000256" key="2">
    <source>
        <dbReference type="ARBA" id="ARBA00010895"/>
    </source>
</evidence>
<gene>
    <name evidence="6" type="primary">RRG9</name>
    <name evidence="6" type="ORF">BG011_008301</name>
</gene>
<dbReference type="Pfam" id="PF06413">
    <property type="entry name" value="Neugrin"/>
    <property type="match status" value="1"/>
</dbReference>
<evidence type="ECO:0000256" key="5">
    <source>
        <dbReference type="SAM" id="MobiDB-lite"/>
    </source>
</evidence>
<protein>
    <recommendedName>
        <fullName evidence="3">Required for respiratory growth protein 9, mitochondrial</fullName>
    </recommendedName>
</protein>
<feature type="compositionally biased region" description="Low complexity" evidence="5">
    <location>
        <begin position="267"/>
        <end position="279"/>
    </location>
</feature>
<dbReference type="InterPro" id="IPR010487">
    <property type="entry name" value="NGRN/Rrg9"/>
</dbReference>
<dbReference type="PANTHER" id="PTHR13475">
    <property type="entry name" value="NEUGRIN"/>
    <property type="match status" value="1"/>
</dbReference>
<keyword evidence="4" id="KW-0175">Coiled coil</keyword>
<reference evidence="6" key="1">
    <citation type="journal article" date="2020" name="Fungal Divers.">
        <title>Resolving the Mortierellaceae phylogeny through synthesis of multi-gene phylogenetics and phylogenomics.</title>
        <authorList>
            <person name="Vandepol N."/>
            <person name="Liber J."/>
            <person name="Desiro A."/>
            <person name="Na H."/>
            <person name="Kennedy M."/>
            <person name="Barry K."/>
            <person name="Grigoriev I.V."/>
            <person name="Miller A.N."/>
            <person name="O'Donnell K."/>
            <person name="Stajich J.E."/>
            <person name="Bonito G."/>
        </authorList>
    </citation>
    <scope>NUCLEOTIDE SEQUENCE</scope>
    <source>
        <strain evidence="6">KOD948</strain>
    </source>
</reference>
<keyword evidence="7" id="KW-1185">Reference proteome</keyword>
<evidence type="ECO:0000256" key="1">
    <source>
        <dbReference type="ARBA" id="ARBA00003548"/>
    </source>
</evidence>
<evidence type="ECO:0000256" key="3">
    <source>
        <dbReference type="ARBA" id="ARBA00013566"/>
    </source>
</evidence>
<dbReference type="EMBL" id="JAAAJA010000068">
    <property type="protein sequence ID" value="KAG0263698.1"/>
    <property type="molecule type" value="Genomic_DNA"/>
</dbReference>
<dbReference type="Proteomes" id="UP000726737">
    <property type="component" value="Unassembled WGS sequence"/>
</dbReference>
<dbReference type="PANTHER" id="PTHR13475:SF3">
    <property type="entry name" value="NEUGRIN"/>
    <property type="match status" value="1"/>
</dbReference>
<organism evidence="6 7">
    <name type="scientific">Mortierella polycephala</name>
    <dbReference type="NCBI Taxonomy" id="41804"/>
    <lineage>
        <taxon>Eukaryota</taxon>
        <taxon>Fungi</taxon>
        <taxon>Fungi incertae sedis</taxon>
        <taxon>Mucoromycota</taxon>
        <taxon>Mortierellomycotina</taxon>
        <taxon>Mortierellomycetes</taxon>
        <taxon>Mortierellales</taxon>
        <taxon>Mortierellaceae</taxon>
        <taxon>Mortierella</taxon>
    </lineage>
</organism>
<comment type="similarity">
    <text evidence="2">Belongs to the RRG9 family.</text>
</comment>